<keyword evidence="2" id="KW-0472">Membrane</keyword>
<feature type="chain" id="PRO_5040439437" evidence="3">
    <location>
        <begin position="17"/>
        <end position="206"/>
    </location>
</feature>
<dbReference type="Proteomes" id="UP000767238">
    <property type="component" value="Unassembled WGS sequence"/>
</dbReference>
<proteinExistence type="predicted"/>
<evidence type="ECO:0000313" key="5">
    <source>
        <dbReference type="Proteomes" id="UP000767238"/>
    </source>
</evidence>
<evidence type="ECO:0000313" key="4">
    <source>
        <dbReference type="EMBL" id="KAH0237856.1"/>
    </source>
</evidence>
<protein>
    <submittedName>
        <fullName evidence="4">Uncharacterized protein</fullName>
    </submittedName>
</protein>
<reference evidence="4" key="1">
    <citation type="journal article" date="2021" name="J Fungi (Basel)">
        <title>Virulence traits and population genomics of the black yeast Aureobasidium melanogenum.</title>
        <authorList>
            <person name="Cernosa A."/>
            <person name="Sun X."/>
            <person name="Gostincar C."/>
            <person name="Fang C."/>
            <person name="Gunde-Cimerman N."/>
            <person name="Song Z."/>
        </authorList>
    </citation>
    <scope>NUCLEOTIDE SEQUENCE</scope>
    <source>
        <strain evidence="4">EXF-8016</strain>
    </source>
</reference>
<feature type="transmembrane region" description="Helical" evidence="2">
    <location>
        <begin position="166"/>
        <end position="190"/>
    </location>
</feature>
<dbReference type="AlphaFoldDB" id="A0A9P8GTD4"/>
<gene>
    <name evidence="4" type="ORF">KCV03_g295</name>
</gene>
<comment type="caution">
    <text evidence="4">The sequence shown here is derived from an EMBL/GenBank/DDBJ whole genome shotgun (WGS) entry which is preliminary data.</text>
</comment>
<dbReference type="EMBL" id="JAHFYH010000001">
    <property type="protein sequence ID" value="KAH0237856.1"/>
    <property type="molecule type" value="Genomic_DNA"/>
</dbReference>
<keyword evidence="2" id="KW-0812">Transmembrane</keyword>
<organism evidence="4 5">
    <name type="scientific">Aureobasidium melanogenum</name>
    <name type="common">Aureobasidium pullulans var. melanogenum</name>
    <dbReference type="NCBI Taxonomy" id="46634"/>
    <lineage>
        <taxon>Eukaryota</taxon>
        <taxon>Fungi</taxon>
        <taxon>Dikarya</taxon>
        <taxon>Ascomycota</taxon>
        <taxon>Pezizomycotina</taxon>
        <taxon>Dothideomycetes</taxon>
        <taxon>Dothideomycetidae</taxon>
        <taxon>Dothideales</taxon>
        <taxon>Saccotheciaceae</taxon>
        <taxon>Aureobasidium</taxon>
    </lineage>
</organism>
<feature type="region of interest" description="Disordered" evidence="1">
    <location>
        <begin position="47"/>
        <end position="82"/>
    </location>
</feature>
<evidence type="ECO:0000256" key="1">
    <source>
        <dbReference type="SAM" id="MobiDB-lite"/>
    </source>
</evidence>
<name>A0A9P8GTD4_AURME</name>
<keyword evidence="2" id="KW-1133">Transmembrane helix</keyword>
<feature type="non-terminal residue" evidence="4">
    <location>
        <position position="206"/>
    </location>
</feature>
<accession>A0A9P8GTD4</accession>
<keyword evidence="3" id="KW-0732">Signal</keyword>
<evidence type="ECO:0000256" key="3">
    <source>
        <dbReference type="SAM" id="SignalP"/>
    </source>
</evidence>
<sequence>MVIFLFLLVGASRVLSGQSRSSNVHLIRIKGIFRLIRIEKPLLFSKNPPPENSSLTSGTKPPPDSSASSASGTKPPPVSPKPASEFIRICIWQETTIESFTLSRVVWHEPTSFVNVWVVLSGGFRGDVEVPAQRCRIRVGTVISPASGKNPPASIGSSSTSSASSIFALTISVLAVLGPVVVYSLNLSLIRRPARKRRQSFKHSKL</sequence>
<reference evidence="4" key="2">
    <citation type="submission" date="2021-08" db="EMBL/GenBank/DDBJ databases">
        <authorList>
            <person name="Gostincar C."/>
            <person name="Sun X."/>
            <person name="Song Z."/>
            <person name="Gunde-Cimerman N."/>
        </authorList>
    </citation>
    <scope>NUCLEOTIDE SEQUENCE</scope>
    <source>
        <strain evidence="4">EXF-8016</strain>
    </source>
</reference>
<feature type="signal peptide" evidence="3">
    <location>
        <begin position="1"/>
        <end position="16"/>
    </location>
</feature>
<evidence type="ECO:0000256" key="2">
    <source>
        <dbReference type="SAM" id="Phobius"/>
    </source>
</evidence>